<proteinExistence type="predicted"/>
<evidence type="ECO:0000313" key="1">
    <source>
        <dbReference type="EMBL" id="KKL09790.1"/>
    </source>
</evidence>
<reference evidence="1" key="1">
    <citation type="journal article" date="2015" name="Nature">
        <title>Complex archaea that bridge the gap between prokaryotes and eukaryotes.</title>
        <authorList>
            <person name="Spang A."/>
            <person name="Saw J.H."/>
            <person name="Jorgensen S.L."/>
            <person name="Zaremba-Niedzwiedzka K."/>
            <person name="Martijn J."/>
            <person name="Lind A.E."/>
            <person name="van Eijk R."/>
            <person name="Schleper C."/>
            <person name="Guy L."/>
            <person name="Ettema T.J."/>
        </authorList>
    </citation>
    <scope>NUCLEOTIDE SEQUENCE</scope>
</reference>
<dbReference type="EMBL" id="LAZR01042325">
    <property type="protein sequence ID" value="KKL09790.1"/>
    <property type="molecule type" value="Genomic_DNA"/>
</dbReference>
<gene>
    <name evidence="1" type="ORF">LCGC14_2562320</name>
</gene>
<comment type="caution">
    <text evidence="1">The sequence shown here is derived from an EMBL/GenBank/DDBJ whole genome shotgun (WGS) entry which is preliminary data.</text>
</comment>
<accession>A0A0F9AKA3</accession>
<protein>
    <submittedName>
        <fullName evidence="1">Uncharacterized protein</fullName>
    </submittedName>
</protein>
<organism evidence="1">
    <name type="scientific">marine sediment metagenome</name>
    <dbReference type="NCBI Taxonomy" id="412755"/>
    <lineage>
        <taxon>unclassified sequences</taxon>
        <taxon>metagenomes</taxon>
        <taxon>ecological metagenomes</taxon>
    </lineage>
</organism>
<sequence length="110" mass="12258">MRIADGWYGPEKLGLAKVTMMGCGSPTPYKESEVRQPKELRAGDYVKLIGIGNAGVETGEIGMVVDDFMQESLRLVFPANEDGDTWLDIDGLLWAVSRAELQLLCRFKEY</sequence>
<name>A0A0F9AKA3_9ZZZZ</name>
<dbReference type="AlphaFoldDB" id="A0A0F9AKA3"/>